<dbReference type="EnsemblMetazoa" id="ISCW011635-RA">
    <property type="protein sequence ID" value="ISCW011635-PA"/>
    <property type="gene ID" value="ISCW011635"/>
</dbReference>
<feature type="region of interest" description="Disordered" evidence="1">
    <location>
        <begin position="1"/>
        <end position="75"/>
    </location>
</feature>
<accession>B7Q6D6</accession>
<dbReference type="HOGENOM" id="CLU_2673864_0_0_1"/>
<evidence type="ECO:0000313" key="4">
    <source>
        <dbReference type="Proteomes" id="UP000001555"/>
    </source>
</evidence>
<dbReference type="PaxDb" id="6945-B7Q6D6"/>
<evidence type="ECO:0000313" key="3">
    <source>
        <dbReference type="EnsemblMetazoa" id="ISCW011635-PA"/>
    </source>
</evidence>
<evidence type="ECO:0000256" key="1">
    <source>
        <dbReference type="SAM" id="MobiDB-lite"/>
    </source>
</evidence>
<dbReference type="EMBL" id="DS866959">
    <property type="protein sequence ID" value="EEC14408.1"/>
    <property type="molecule type" value="Genomic_DNA"/>
</dbReference>
<name>B7Q6D6_IXOSC</name>
<dbReference type="AlphaFoldDB" id="B7Q6D6"/>
<reference evidence="2 4" key="1">
    <citation type="submission" date="2008-03" db="EMBL/GenBank/DDBJ databases">
        <title>Annotation of Ixodes scapularis.</title>
        <authorList>
            <consortium name="Ixodes scapularis Genome Project Consortium"/>
            <person name="Caler E."/>
            <person name="Hannick L.I."/>
            <person name="Bidwell S."/>
            <person name="Joardar V."/>
            <person name="Thiagarajan M."/>
            <person name="Amedeo P."/>
            <person name="Galinsky K.J."/>
            <person name="Schobel S."/>
            <person name="Inman J."/>
            <person name="Hostetler J."/>
            <person name="Miller J."/>
            <person name="Hammond M."/>
            <person name="Megy K."/>
            <person name="Lawson D."/>
            <person name="Kodira C."/>
            <person name="Sutton G."/>
            <person name="Meyer J."/>
            <person name="Hill C.A."/>
            <person name="Birren B."/>
            <person name="Nene V."/>
            <person name="Collins F."/>
            <person name="Alarcon-Chaidez F."/>
            <person name="Wikel S."/>
            <person name="Strausberg R."/>
        </authorList>
    </citation>
    <scope>NUCLEOTIDE SEQUENCE [LARGE SCALE GENOMIC DNA]</scope>
    <source>
        <strain evidence="4">Wikel</strain>
        <strain evidence="2">Wikel colony</strain>
    </source>
</reference>
<keyword evidence="4" id="KW-1185">Reference proteome</keyword>
<dbReference type="InParanoid" id="B7Q6D6"/>
<dbReference type="EMBL" id="ABJB010451962">
    <property type="status" value="NOT_ANNOTATED_CDS"/>
    <property type="molecule type" value="Genomic_DNA"/>
</dbReference>
<feature type="compositionally biased region" description="Low complexity" evidence="1">
    <location>
        <begin position="1"/>
        <end position="24"/>
    </location>
</feature>
<dbReference type="VEuPathDB" id="VectorBase:ISCI011635"/>
<proteinExistence type="predicted"/>
<dbReference type="VEuPathDB" id="VectorBase:ISCW011635"/>
<reference evidence="3" key="2">
    <citation type="submission" date="2020-05" db="UniProtKB">
        <authorList>
            <consortium name="EnsemblMetazoa"/>
        </authorList>
    </citation>
    <scope>IDENTIFICATION</scope>
    <source>
        <strain evidence="3">wikel</strain>
    </source>
</reference>
<sequence length="75" mass="7766">MRCPSSASPADDAALASPALSASPTSRGRPRSPDKGADRAVGSPLVASRSNMAHTLRTQRGDARGPGCRPRDKRP</sequence>
<gene>
    <name evidence="2" type="ORF">IscW_ISCW011635</name>
</gene>
<protein>
    <submittedName>
        <fullName evidence="2 3">Uncharacterized protein</fullName>
    </submittedName>
</protein>
<dbReference type="Proteomes" id="UP000001555">
    <property type="component" value="Unassembled WGS sequence"/>
</dbReference>
<feature type="compositionally biased region" description="Polar residues" evidence="1">
    <location>
        <begin position="48"/>
        <end position="58"/>
    </location>
</feature>
<organism>
    <name type="scientific">Ixodes scapularis</name>
    <name type="common">Black-legged tick</name>
    <name type="synonym">Deer tick</name>
    <dbReference type="NCBI Taxonomy" id="6945"/>
    <lineage>
        <taxon>Eukaryota</taxon>
        <taxon>Metazoa</taxon>
        <taxon>Ecdysozoa</taxon>
        <taxon>Arthropoda</taxon>
        <taxon>Chelicerata</taxon>
        <taxon>Arachnida</taxon>
        <taxon>Acari</taxon>
        <taxon>Parasitiformes</taxon>
        <taxon>Ixodida</taxon>
        <taxon>Ixodoidea</taxon>
        <taxon>Ixodidae</taxon>
        <taxon>Ixodinae</taxon>
        <taxon>Ixodes</taxon>
    </lineage>
</organism>
<evidence type="ECO:0000313" key="2">
    <source>
        <dbReference type="EMBL" id="EEC14408.1"/>
    </source>
</evidence>